<evidence type="ECO:0000313" key="1">
    <source>
        <dbReference type="EMBL" id="KAG1335344.1"/>
    </source>
</evidence>
<comment type="caution">
    <text evidence="1">The sequence shown here is derived from an EMBL/GenBank/DDBJ whole genome shotgun (WGS) entry which is preliminary data.</text>
</comment>
<gene>
    <name evidence="1" type="ORF">COCNU_03G014630</name>
</gene>
<proteinExistence type="predicted"/>
<protein>
    <submittedName>
        <fullName evidence="1">Uncharacterized protein</fullName>
    </submittedName>
</protein>
<reference evidence="1" key="1">
    <citation type="journal article" date="2017" name="Gigascience">
        <title>The genome draft of coconut (Cocos nucifera).</title>
        <authorList>
            <person name="Xiao Y."/>
            <person name="Xu P."/>
            <person name="Fan H."/>
            <person name="Baudouin L."/>
            <person name="Xia W."/>
            <person name="Bocs S."/>
            <person name="Xu J."/>
            <person name="Li Q."/>
            <person name="Guo A."/>
            <person name="Zhou L."/>
            <person name="Li J."/>
            <person name="Wu Y."/>
            <person name="Ma Z."/>
            <person name="Armero A."/>
            <person name="Issali A.E."/>
            <person name="Liu N."/>
            <person name="Peng M."/>
            <person name="Yang Y."/>
        </authorList>
    </citation>
    <scope>NUCLEOTIDE SEQUENCE</scope>
    <source>
        <tissue evidence="1">Spear leaf of Hainan Tall coconut</tissue>
    </source>
</reference>
<keyword evidence="2" id="KW-1185">Reference proteome</keyword>
<evidence type="ECO:0000313" key="2">
    <source>
        <dbReference type="Proteomes" id="UP000797356"/>
    </source>
</evidence>
<dbReference type="EMBL" id="CM017874">
    <property type="protein sequence ID" value="KAG1335344.1"/>
    <property type="molecule type" value="Genomic_DNA"/>
</dbReference>
<dbReference type="Proteomes" id="UP000797356">
    <property type="component" value="Chromosome 3"/>
</dbReference>
<accession>A0A8K0I4D0</accession>
<name>A0A8K0I4D0_COCNU</name>
<dbReference type="AlphaFoldDB" id="A0A8K0I4D0"/>
<sequence>MDIRLRLEGNWVSCADERSLVVVLTPTLWHVVRVGISSSDEDPSRKKMTVTSY</sequence>
<organism evidence="1 2">
    <name type="scientific">Cocos nucifera</name>
    <name type="common">Coconut palm</name>
    <dbReference type="NCBI Taxonomy" id="13894"/>
    <lineage>
        <taxon>Eukaryota</taxon>
        <taxon>Viridiplantae</taxon>
        <taxon>Streptophyta</taxon>
        <taxon>Embryophyta</taxon>
        <taxon>Tracheophyta</taxon>
        <taxon>Spermatophyta</taxon>
        <taxon>Magnoliopsida</taxon>
        <taxon>Liliopsida</taxon>
        <taxon>Arecaceae</taxon>
        <taxon>Arecoideae</taxon>
        <taxon>Cocoseae</taxon>
        <taxon>Attaleinae</taxon>
        <taxon>Cocos</taxon>
    </lineage>
</organism>
<reference evidence="1" key="2">
    <citation type="submission" date="2019-07" db="EMBL/GenBank/DDBJ databases">
        <authorList>
            <person name="Yang Y."/>
            <person name="Bocs S."/>
            <person name="Baudouin L."/>
        </authorList>
    </citation>
    <scope>NUCLEOTIDE SEQUENCE</scope>
    <source>
        <tissue evidence="1">Spear leaf of Hainan Tall coconut</tissue>
    </source>
</reference>